<dbReference type="EMBL" id="MU117963">
    <property type="protein sequence ID" value="KAF9653648.1"/>
    <property type="molecule type" value="Genomic_DNA"/>
</dbReference>
<sequence>MTNHNLTLAVPRLSSLPQPEVSSVLVSHQNLAQLPPNHVLIRVDRFGFTANNISYQALGEVPHFRYFDFHPAPDAGGVSSKTHGLFPVWGFGDIVVSNHPIAKAGERVYGYFAPARYLVLEFSTDDLNSFFYYVPRPHLPPDRRPYNQVIRCAADAQYDSDPLAEDLTMLYRPLYWTSFWCEDWLFASNYRGGAKLIFISSASSKTAFCLAYCVQTRIRNEEIPGDTRIIGLTSKRNMGFTRRLGLYHEVVSYDNINEKSFDPGVRAVYADVAGSDELNKKLLAIRGPIFVATIKLGMSNVTPTKLDVTNVWTKNTTLEETTGGSSSTKALKFETFFMVEWLAVRVKQLSVKEIVDMQIKAWKRLLVDAKSWVEITRVYGGEKVKEAYDSALKNGLRAEDGYVWSLWDEQTDVIKGSAKCKL</sequence>
<organism evidence="1 2">
    <name type="scientific">Thelephora ganbajun</name>
    <name type="common">Ganba fungus</name>
    <dbReference type="NCBI Taxonomy" id="370292"/>
    <lineage>
        <taxon>Eukaryota</taxon>
        <taxon>Fungi</taxon>
        <taxon>Dikarya</taxon>
        <taxon>Basidiomycota</taxon>
        <taxon>Agaricomycotina</taxon>
        <taxon>Agaricomycetes</taxon>
        <taxon>Thelephorales</taxon>
        <taxon>Thelephoraceae</taxon>
        <taxon>Thelephora</taxon>
    </lineage>
</organism>
<reference evidence="1" key="1">
    <citation type="submission" date="2019-10" db="EMBL/GenBank/DDBJ databases">
        <authorList>
            <consortium name="DOE Joint Genome Institute"/>
            <person name="Kuo A."/>
            <person name="Miyauchi S."/>
            <person name="Kiss E."/>
            <person name="Drula E."/>
            <person name="Kohler A."/>
            <person name="Sanchez-Garcia M."/>
            <person name="Andreopoulos B."/>
            <person name="Barry K.W."/>
            <person name="Bonito G."/>
            <person name="Buee M."/>
            <person name="Carver A."/>
            <person name="Chen C."/>
            <person name="Cichocki N."/>
            <person name="Clum A."/>
            <person name="Culley D."/>
            <person name="Crous P.W."/>
            <person name="Fauchery L."/>
            <person name="Girlanda M."/>
            <person name="Hayes R."/>
            <person name="Keri Z."/>
            <person name="Labutti K."/>
            <person name="Lipzen A."/>
            <person name="Lombard V."/>
            <person name="Magnuson J."/>
            <person name="Maillard F."/>
            <person name="Morin E."/>
            <person name="Murat C."/>
            <person name="Nolan M."/>
            <person name="Ohm R."/>
            <person name="Pangilinan J."/>
            <person name="Pereira M."/>
            <person name="Perotto S."/>
            <person name="Peter M."/>
            <person name="Riley R."/>
            <person name="Sitrit Y."/>
            <person name="Stielow B."/>
            <person name="Szollosi G."/>
            <person name="Zifcakova L."/>
            <person name="Stursova M."/>
            <person name="Spatafora J.W."/>
            <person name="Tedersoo L."/>
            <person name="Vaario L.-M."/>
            <person name="Yamada A."/>
            <person name="Yan M."/>
            <person name="Wang P."/>
            <person name="Xu J."/>
            <person name="Bruns T."/>
            <person name="Baldrian P."/>
            <person name="Vilgalys R."/>
            <person name="Henrissat B."/>
            <person name="Grigoriev I.V."/>
            <person name="Hibbett D."/>
            <person name="Nagy L.G."/>
            <person name="Martin F.M."/>
        </authorList>
    </citation>
    <scope>NUCLEOTIDE SEQUENCE</scope>
    <source>
        <strain evidence="1">P2</strain>
    </source>
</reference>
<reference evidence="1" key="2">
    <citation type="journal article" date="2020" name="Nat. Commun.">
        <title>Large-scale genome sequencing of mycorrhizal fungi provides insights into the early evolution of symbiotic traits.</title>
        <authorList>
            <person name="Miyauchi S."/>
            <person name="Kiss E."/>
            <person name="Kuo A."/>
            <person name="Drula E."/>
            <person name="Kohler A."/>
            <person name="Sanchez-Garcia M."/>
            <person name="Morin E."/>
            <person name="Andreopoulos B."/>
            <person name="Barry K.W."/>
            <person name="Bonito G."/>
            <person name="Buee M."/>
            <person name="Carver A."/>
            <person name="Chen C."/>
            <person name="Cichocki N."/>
            <person name="Clum A."/>
            <person name="Culley D."/>
            <person name="Crous P.W."/>
            <person name="Fauchery L."/>
            <person name="Girlanda M."/>
            <person name="Hayes R.D."/>
            <person name="Keri Z."/>
            <person name="LaButti K."/>
            <person name="Lipzen A."/>
            <person name="Lombard V."/>
            <person name="Magnuson J."/>
            <person name="Maillard F."/>
            <person name="Murat C."/>
            <person name="Nolan M."/>
            <person name="Ohm R.A."/>
            <person name="Pangilinan J."/>
            <person name="Pereira M.F."/>
            <person name="Perotto S."/>
            <person name="Peter M."/>
            <person name="Pfister S."/>
            <person name="Riley R."/>
            <person name="Sitrit Y."/>
            <person name="Stielow J.B."/>
            <person name="Szollosi G."/>
            <person name="Zifcakova L."/>
            <person name="Stursova M."/>
            <person name="Spatafora J.W."/>
            <person name="Tedersoo L."/>
            <person name="Vaario L.M."/>
            <person name="Yamada A."/>
            <person name="Yan M."/>
            <person name="Wang P."/>
            <person name="Xu J."/>
            <person name="Bruns T."/>
            <person name="Baldrian P."/>
            <person name="Vilgalys R."/>
            <person name="Dunand C."/>
            <person name="Henrissat B."/>
            <person name="Grigoriev I.V."/>
            <person name="Hibbett D."/>
            <person name="Nagy L.G."/>
            <person name="Martin F.M."/>
        </authorList>
    </citation>
    <scope>NUCLEOTIDE SEQUENCE</scope>
    <source>
        <strain evidence="1">P2</strain>
    </source>
</reference>
<evidence type="ECO:0000313" key="1">
    <source>
        <dbReference type="EMBL" id="KAF9653648.1"/>
    </source>
</evidence>
<keyword evidence="2" id="KW-1185">Reference proteome</keyword>
<proteinExistence type="predicted"/>
<evidence type="ECO:0000313" key="2">
    <source>
        <dbReference type="Proteomes" id="UP000886501"/>
    </source>
</evidence>
<protein>
    <submittedName>
        <fullName evidence="1">Uncharacterized protein</fullName>
    </submittedName>
</protein>
<accession>A0ACB6ZWH0</accession>
<gene>
    <name evidence="1" type="ORF">BDM02DRAFT_3086927</name>
</gene>
<comment type="caution">
    <text evidence="1">The sequence shown here is derived from an EMBL/GenBank/DDBJ whole genome shotgun (WGS) entry which is preliminary data.</text>
</comment>
<name>A0ACB6ZWH0_THEGA</name>
<dbReference type="Proteomes" id="UP000886501">
    <property type="component" value="Unassembled WGS sequence"/>
</dbReference>